<evidence type="ECO:0000313" key="2">
    <source>
        <dbReference type="EMBL" id="MBC9930158.1"/>
    </source>
</evidence>
<organism evidence="2 3">
    <name type="scientific">Chitinophaga qingshengii</name>
    <dbReference type="NCBI Taxonomy" id="1569794"/>
    <lineage>
        <taxon>Bacteria</taxon>
        <taxon>Pseudomonadati</taxon>
        <taxon>Bacteroidota</taxon>
        <taxon>Chitinophagia</taxon>
        <taxon>Chitinophagales</taxon>
        <taxon>Chitinophagaceae</taxon>
        <taxon>Chitinophaga</taxon>
    </lineage>
</organism>
<dbReference type="EMBL" id="JACVFC010000001">
    <property type="protein sequence ID" value="MBC9930158.1"/>
    <property type="molecule type" value="Genomic_DNA"/>
</dbReference>
<keyword evidence="1" id="KW-0732">Signal</keyword>
<reference evidence="2 3" key="1">
    <citation type="submission" date="2020-09" db="EMBL/GenBank/DDBJ databases">
        <title>Genome sequences of type strains of Chitinophaga qingshengii and Chitinophaga varians.</title>
        <authorList>
            <person name="Kittiwongwattana C."/>
        </authorList>
    </citation>
    <scope>NUCLEOTIDE SEQUENCE [LARGE SCALE GENOMIC DNA]</scope>
    <source>
        <strain evidence="2 3">JCM 30026</strain>
    </source>
</reference>
<gene>
    <name evidence="2" type="ORF">ICL07_07200</name>
</gene>
<accession>A0ABR7TI16</accession>
<comment type="caution">
    <text evidence="2">The sequence shown here is derived from an EMBL/GenBank/DDBJ whole genome shotgun (WGS) entry which is preliminary data.</text>
</comment>
<name>A0ABR7TI16_9BACT</name>
<protein>
    <recommendedName>
        <fullName evidence="4">WG repeat-containing protein</fullName>
    </recommendedName>
</protein>
<evidence type="ECO:0000256" key="1">
    <source>
        <dbReference type="SAM" id="SignalP"/>
    </source>
</evidence>
<evidence type="ECO:0008006" key="4">
    <source>
        <dbReference type="Google" id="ProtNLM"/>
    </source>
</evidence>
<feature type="chain" id="PRO_5047051091" description="WG repeat-containing protein" evidence="1">
    <location>
        <begin position="23"/>
        <end position="556"/>
    </location>
</feature>
<dbReference type="RefSeq" id="WP_188087243.1">
    <property type="nucleotide sequence ID" value="NZ_JACVFC010000001.1"/>
</dbReference>
<sequence>MKVNHSWKFIIALLLLQQQAWAQQVFQVDSVDVLDLHKGRMSFFKADNRPGIFRLKEIGITLKPAWDRREDERNTTSVIEVDRDYKWQDTAGWASGHRLLPVKDIKPMPVKDLLGMLSSYRWEKPIADTRDEDGPGKECFSAFNQFLFGRQTYRYTVNRQGFGAYYTSEKKDTGRQWRVSDASLCTYCVLDIGNNRHIIALIDKLGDIAGYIIPERKGMTICWEDTDFSNGTLVKQDTRTFLPGDPLSQELQEFYRIRTLAGHRQQLEDLWGNPVLPGVYDSVFFNKHFVITRDNTAGGVQYTVYNDGLKRLPVSGRIRQLYPDHYYLQGLIGNKPVYLDNTGKIIDTPRIVIGYNVCGTVNSYSYQLTNGTYGVTATLGGFAQEHEHSKAVIFDGLPAGTTLCFINGSDKTAFDDNDMFIRGNAIPPLWILIQQNNKWGIATFDERNADFGRHEKPRDSIRLNNDSYARYRYRYAPAHDTLIPVLAVVYDSIEKTNGNVPALRIYKDNLVGYFPITQDAHYSSLGENSGYFIRFTLPNGKKGWLDKRDGKEYPDE</sequence>
<dbReference type="Proteomes" id="UP000659124">
    <property type="component" value="Unassembled WGS sequence"/>
</dbReference>
<feature type="signal peptide" evidence="1">
    <location>
        <begin position="1"/>
        <end position="22"/>
    </location>
</feature>
<proteinExistence type="predicted"/>
<evidence type="ECO:0000313" key="3">
    <source>
        <dbReference type="Proteomes" id="UP000659124"/>
    </source>
</evidence>
<keyword evidence="3" id="KW-1185">Reference proteome</keyword>